<proteinExistence type="predicted"/>
<dbReference type="AlphaFoldDB" id="A0A2V4AGA4"/>
<feature type="transmembrane region" description="Helical" evidence="1">
    <location>
        <begin position="7"/>
        <end position="25"/>
    </location>
</feature>
<evidence type="ECO:0000256" key="1">
    <source>
        <dbReference type="SAM" id="Phobius"/>
    </source>
</evidence>
<evidence type="ECO:0000313" key="3">
    <source>
        <dbReference type="Proteomes" id="UP000248079"/>
    </source>
</evidence>
<keyword evidence="1" id="KW-0812">Transmembrane</keyword>
<accession>A0A2V4AGA4</accession>
<protein>
    <submittedName>
        <fullName evidence="2">Uncharacterized protein</fullName>
    </submittedName>
</protein>
<dbReference type="OrthoDB" id="10009177at2"/>
<reference evidence="2 3" key="1">
    <citation type="submission" date="2018-05" db="EMBL/GenBank/DDBJ databases">
        <title>Marinifilum breve JC075T sp. nov., a marine bacterium isolated from Yongle Blue Hole in the South China Sea.</title>
        <authorList>
            <person name="Fu T."/>
        </authorList>
    </citation>
    <scope>NUCLEOTIDE SEQUENCE [LARGE SCALE GENOMIC DNA]</scope>
    <source>
        <strain evidence="2 3">JC075</strain>
    </source>
</reference>
<dbReference type="Proteomes" id="UP000248079">
    <property type="component" value="Unassembled WGS sequence"/>
</dbReference>
<keyword evidence="1" id="KW-1133">Transmembrane helix</keyword>
<gene>
    <name evidence="2" type="ORF">DF185_03400</name>
</gene>
<keyword evidence="1" id="KW-0472">Membrane</keyword>
<comment type="caution">
    <text evidence="2">The sequence shown here is derived from an EMBL/GenBank/DDBJ whole genome shotgun (WGS) entry which is preliminary data.</text>
</comment>
<feature type="transmembrane region" description="Helical" evidence="1">
    <location>
        <begin position="68"/>
        <end position="90"/>
    </location>
</feature>
<organism evidence="2 3">
    <name type="scientific">Marinifilum breve</name>
    <dbReference type="NCBI Taxonomy" id="2184082"/>
    <lineage>
        <taxon>Bacteria</taxon>
        <taxon>Pseudomonadati</taxon>
        <taxon>Bacteroidota</taxon>
        <taxon>Bacteroidia</taxon>
        <taxon>Marinilabiliales</taxon>
        <taxon>Marinifilaceae</taxon>
    </lineage>
</organism>
<name>A0A2V4AGA4_9BACT</name>
<dbReference type="RefSeq" id="WP_110359299.1">
    <property type="nucleotide sequence ID" value="NZ_QFLI01000001.1"/>
</dbReference>
<feature type="transmembrane region" description="Helical" evidence="1">
    <location>
        <begin position="37"/>
        <end position="56"/>
    </location>
</feature>
<keyword evidence="3" id="KW-1185">Reference proteome</keyword>
<evidence type="ECO:0000313" key="2">
    <source>
        <dbReference type="EMBL" id="PXY03144.1"/>
    </source>
</evidence>
<sequence>MNKTFNLFLISVLIILLTIIVATFWDYLHLGNNTTPLALSVTIAFGISIAGLILGIPEIRKNKTAKSVVGIVGHILVVLFFLGIVGYSMAL</sequence>
<dbReference type="EMBL" id="QFLI01000001">
    <property type="protein sequence ID" value="PXY03144.1"/>
    <property type="molecule type" value="Genomic_DNA"/>
</dbReference>